<feature type="compositionally biased region" description="Basic and acidic residues" evidence="1">
    <location>
        <begin position="76"/>
        <end position="86"/>
    </location>
</feature>
<evidence type="ECO:0000313" key="2">
    <source>
        <dbReference type="EMBL" id="MCL9684740.1"/>
    </source>
</evidence>
<evidence type="ECO:0000313" key="3">
    <source>
        <dbReference type="Proteomes" id="UP001139721"/>
    </source>
</evidence>
<name>A0A9X2IBT6_9GAMM</name>
<organism evidence="2 3">
    <name type="scientific">Legionella maioricensis</name>
    <dbReference type="NCBI Taxonomy" id="2896528"/>
    <lineage>
        <taxon>Bacteria</taxon>
        <taxon>Pseudomonadati</taxon>
        <taxon>Pseudomonadota</taxon>
        <taxon>Gammaproteobacteria</taxon>
        <taxon>Legionellales</taxon>
        <taxon>Legionellaceae</taxon>
        <taxon>Legionella</taxon>
    </lineage>
</organism>
<dbReference type="Proteomes" id="UP001139721">
    <property type="component" value="Unassembled WGS sequence"/>
</dbReference>
<proteinExistence type="predicted"/>
<gene>
    <name evidence="2" type="ORF">LOX96_11600</name>
</gene>
<protein>
    <recommendedName>
        <fullName evidence="4">Poly A polymerase head domain-containing protein</fullName>
    </recommendedName>
</protein>
<dbReference type="EMBL" id="JAJKBJ010000013">
    <property type="protein sequence ID" value="MCL9684740.1"/>
    <property type="molecule type" value="Genomic_DNA"/>
</dbReference>
<evidence type="ECO:0008006" key="4">
    <source>
        <dbReference type="Google" id="ProtNLM"/>
    </source>
</evidence>
<accession>A0A9X2IBT6</accession>
<evidence type="ECO:0000256" key="1">
    <source>
        <dbReference type="SAM" id="MobiDB-lite"/>
    </source>
</evidence>
<reference evidence="2" key="1">
    <citation type="submission" date="2021-11" db="EMBL/GenBank/DDBJ databases">
        <title>Legionella maioricencis sp. nov., a new species isolated from hot water samples in Mallorca.</title>
        <authorList>
            <person name="Crespi S."/>
            <person name="Drasar V."/>
            <person name="Salva-Serra F."/>
            <person name="Jaen-Luchoro D."/>
            <person name="Pineiro-Iglesias B."/>
            <person name="Aliaga F."/>
            <person name="Fernandez-Juarez V."/>
            <person name="Coll G."/>
            <person name="Moore E.R.B."/>
            <person name="Bennasar-Figueras A."/>
        </authorList>
    </citation>
    <scope>NUCLEOTIDE SEQUENCE</scope>
    <source>
        <strain evidence="2">HCPI-6</strain>
    </source>
</reference>
<dbReference type="InterPro" id="IPR043519">
    <property type="entry name" value="NT_sf"/>
</dbReference>
<keyword evidence="3" id="KW-1185">Reference proteome</keyword>
<dbReference type="Gene3D" id="3.30.460.10">
    <property type="entry name" value="Beta Polymerase, domain 2"/>
    <property type="match status" value="1"/>
</dbReference>
<feature type="region of interest" description="Disordered" evidence="1">
    <location>
        <begin position="59"/>
        <end position="89"/>
    </location>
</feature>
<sequence length="595" mass="67633">MYLFFDAIKSYIRGFVNYLWECCAPVPNNNVQIQETDEEPQLSVNPIESKVENTATLTPIKRQTRQKSNTQSKLEPAIKSRKETPVKSKIKSITAPENEIMNTPEVAVQMAPKKSRTKLKGAQVKPEGRIQPEEVQIQAKDTQIKPKEAQIKPKEAQIKLKEAQIKLKEAQIKSKEAQIKSKVVKLDGSRTKAEESRSKTAIIHTPIKPSKVESSVNSEVKKPSLSSSASVFFPSYLLTPTVPVKPVINRDKFPQQVIQLIDELRIKFPEAKFYFVGAGPANILDGLKPNDYDILIVNADVGLIQNHLQSRKINAQKRSGKHPVIFCDFENGVSIDFTVKTQKEVQPKNILEGDFKNRDFNLSALYCEFTADKEFEVFSFSNALKLRNDRIIEAIGDPVASLEQDPTRLFRLAKLLITNPNYVLGKELQQAIDGLKEVKDKKPKWLLLFEQFIKAEYANHDRLDQAMRKLFIRYSYQDINKAFQKLGLLTEFTDNSHTAADQACSKIPDISPAERYIYWVLANILQRFEDGKENSLSPLHPILNLTYGEIDLLDFVYGQGPSKTPEVYVYLSQVLTLIGNFKLPYKNETDHSFTL</sequence>
<comment type="caution">
    <text evidence="2">The sequence shown here is derived from an EMBL/GenBank/DDBJ whole genome shotgun (WGS) entry which is preliminary data.</text>
</comment>
<dbReference type="RefSeq" id="WP_250421959.1">
    <property type="nucleotide sequence ID" value="NZ_JAJKBJ010000013.1"/>
</dbReference>
<dbReference type="AlphaFoldDB" id="A0A9X2IBT6"/>